<protein>
    <submittedName>
        <fullName evidence="5">Uncharacterized protein LOC100215940 isoform X2</fullName>
    </submittedName>
    <submittedName>
        <fullName evidence="6">Uncharacterized protein LOC100215940 isoform X3</fullName>
    </submittedName>
</protein>
<dbReference type="InterPro" id="IPR016024">
    <property type="entry name" value="ARM-type_fold"/>
</dbReference>
<evidence type="ECO:0000313" key="5">
    <source>
        <dbReference type="RefSeq" id="XP_065652018.1"/>
    </source>
</evidence>
<dbReference type="InterPro" id="IPR003961">
    <property type="entry name" value="FN3_dom"/>
</dbReference>
<dbReference type="Gene3D" id="1.25.10.10">
    <property type="entry name" value="Leucine-rich Repeat Variant"/>
    <property type="match status" value="1"/>
</dbReference>
<name>A0ABM4BS84_HYDVU</name>
<dbReference type="Gene3D" id="2.60.40.10">
    <property type="entry name" value="Immunoglobulins"/>
    <property type="match status" value="3"/>
</dbReference>
<dbReference type="InterPro" id="IPR036116">
    <property type="entry name" value="FN3_sf"/>
</dbReference>
<dbReference type="InterPro" id="IPR050991">
    <property type="entry name" value="ECM_Regulatory_Proteins"/>
</dbReference>
<feature type="domain" description="Fibronectin type-III" evidence="3">
    <location>
        <begin position="555"/>
        <end position="639"/>
    </location>
</feature>
<keyword evidence="4" id="KW-1185">Reference proteome</keyword>
<dbReference type="SMART" id="SM00060">
    <property type="entry name" value="FN3"/>
    <property type="match status" value="3"/>
</dbReference>
<dbReference type="Pfam" id="PF00041">
    <property type="entry name" value="fn3"/>
    <property type="match status" value="2"/>
</dbReference>
<gene>
    <name evidence="5 6" type="primary">LOC100215940</name>
</gene>
<organism evidence="4 5">
    <name type="scientific">Hydra vulgaris</name>
    <name type="common">Hydra</name>
    <name type="synonym">Hydra attenuata</name>
    <dbReference type="NCBI Taxonomy" id="6087"/>
    <lineage>
        <taxon>Eukaryota</taxon>
        <taxon>Metazoa</taxon>
        <taxon>Cnidaria</taxon>
        <taxon>Hydrozoa</taxon>
        <taxon>Hydroidolina</taxon>
        <taxon>Anthoathecata</taxon>
        <taxon>Aplanulata</taxon>
        <taxon>Hydridae</taxon>
        <taxon>Hydra</taxon>
    </lineage>
</organism>
<dbReference type="PROSITE" id="PS50853">
    <property type="entry name" value="FN3"/>
    <property type="match status" value="3"/>
</dbReference>
<dbReference type="RefSeq" id="XP_065652018.1">
    <property type="nucleotide sequence ID" value="XM_065795946.1"/>
</dbReference>
<dbReference type="InterPro" id="IPR011989">
    <property type="entry name" value="ARM-like"/>
</dbReference>
<sequence>MYRGERAVVNDMRIFRKIIDERFASLIRMDIEFRQILEDLVIDLHENPKGMIDHLVEHRYFNELVYGILRIMDHHTPMAPRIAGNAAYVIGALIDSPVGKEKVVALLQNEDRVEDTQHCLPNLAAIIETGDPEPMTNASGTASLIFESEQCLNWALEQPSCEWFISVLGQALVKGDMWVASNCALTLARISMNKNGLEKIARHPDFDELAMQLIASVGVDDEGRGMNAAFALGYLCENEDLIAKIVDYKEFWDLMHGLIQMLRSLDDGCKKNSAFCLKAISQWKIGQQQINDDPDITYLLEILTKLLTAGDEDLAKMAANILCNLAQIKKGYMLQKDDEKIAVKPTLKHVLSQMSISENYREEAFKAMKALMLDKPDPPVLKVLDAHSIHATWEVISSKCNANVQYELQSDGANIVYLGPDTSYTVTGLKEKTFYEFTLRAITDENEESFTSDPVTVQTFRSVSTPPQNLRAIQVTASQVKIVWEKPLKIIGNLKGYRVKETGSSIHYEPVSLYYIASNLEADKEYTFEVCAVTQRGDGEVASVSVRTLGHDYHAPSKPRLVCIGPNEIVCTWEPPAAKNLRIKNYEVICNGKAIYFGTVRKCIANRLKENTIHTFSVIAWTSEGRRESLPATKKTTGGYKKKALKKRPWKNESELQKWLKDEETEELKSDSEESDNGSAPTDANDNENEDSENPQKTDSENEEDSS</sequence>
<dbReference type="CDD" id="cd00063">
    <property type="entry name" value="FN3"/>
    <property type="match status" value="3"/>
</dbReference>
<dbReference type="PANTHER" id="PTHR46708:SF11">
    <property type="entry name" value="RECEPTOR-TYPE TYROSINE-PROTEIN PHOSPHATASE ETA-LIKE"/>
    <property type="match status" value="1"/>
</dbReference>
<dbReference type="SUPFAM" id="SSF48371">
    <property type="entry name" value="ARM repeat"/>
    <property type="match status" value="1"/>
</dbReference>
<keyword evidence="1" id="KW-0677">Repeat</keyword>
<feature type="compositionally biased region" description="Basic and acidic residues" evidence="2">
    <location>
        <begin position="650"/>
        <end position="672"/>
    </location>
</feature>
<feature type="region of interest" description="Disordered" evidence="2">
    <location>
        <begin position="629"/>
        <end position="707"/>
    </location>
</feature>
<evidence type="ECO:0000259" key="3">
    <source>
        <dbReference type="PROSITE" id="PS50853"/>
    </source>
</evidence>
<evidence type="ECO:0000256" key="1">
    <source>
        <dbReference type="ARBA" id="ARBA00022737"/>
    </source>
</evidence>
<evidence type="ECO:0000313" key="6">
    <source>
        <dbReference type="RefSeq" id="XP_065652019.1"/>
    </source>
</evidence>
<dbReference type="PANTHER" id="PTHR46708">
    <property type="entry name" value="TENASCIN"/>
    <property type="match status" value="1"/>
</dbReference>
<dbReference type="RefSeq" id="XP_065652019.1">
    <property type="nucleotide sequence ID" value="XM_065795947.1"/>
</dbReference>
<evidence type="ECO:0000256" key="2">
    <source>
        <dbReference type="SAM" id="MobiDB-lite"/>
    </source>
</evidence>
<proteinExistence type="predicted"/>
<feature type="compositionally biased region" description="Basic residues" evidence="2">
    <location>
        <begin position="640"/>
        <end position="649"/>
    </location>
</feature>
<feature type="domain" description="Fibronectin type-III" evidence="3">
    <location>
        <begin position="375"/>
        <end position="462"/>
    </location>
</feature>
<evidence type="ECO:0000313" key="4">
    <source>
        <dbReference type="Proteomes" id="UP001652625"/>
    </source>
</evidence>
<dbReference type="GeneID" id="100215940"/>
<reference evidence="5 6" key="1">
    <citation type="submission" date="2025-05" db="UniProtKB">
        <authorList>
            <consortium name="RefSeq"/>
        </authorList>
    </citation>
    <scope>IDENTIFICATION</scope>
</reference>
<accession>A0ABM4BS84</accession>
<dbReference type="SUPFAM" id="SSF49265">
    <property type="entry name" value="Fibronectin type III"/>
    <property type="match status" value="2"/>
</dbReference>
<dbReference type="InterPro" id="IPR013783">
    <property type="entry name" value="Ig-like_fold"/>
</dbReference>
<dbReference type="Proteomes" id="UP001652625">
    <property type="component" value="Chromosome 04"/>
</dbReference>
<feature type="domain" description="Fibronectin type-III" evidence="3">
    <location>
        <begin position="466"/>
        <end position="552"/>
    </location>
</feature>